<sequence>MSHLVTQIQDKRNPYPTPSADGAYIAYVKTQGSPALEDLWIADADFSTRQKITHNKLDQAWDSKTGKMLEGRLQPQYIFEEPVWSSDGSRLFAYKITRTNEVSKHLMQFEVSKQTATAEEIVGQSIKALIYRDESYAHSFFSYDPGYLKGTSPRQVGYRMVGSKVVEEGKTIVDAETYLSYFDPYYRVETTRYWLSEGESGYRIDNMESLQNREVMATLAGDVVSVLDDEKSPPIFTFAAIPAVSGWSNEKIYSMAYQEHTRTLFFTLSRTAGTERTLFLMKYDGDTQVFSQISKLEGAADTSLLIVDNKGKYAAAEAMVNGKEDVIVIGLKERDQRLLSGQITGEPVEEVHTRFWNQETLTYYAHMSGRDVYLNLTL</sequence>
<accession>A0A2Z2K6M1</accession>
<dbReference type="Gene3D" id="2.120.10.30">
    <property type="entry name" value="TolB, C-terminal domain"/>
    <property type="match status" value="1"/>
</dbReference>
<dbReference type="EMBL" id="CP021780">
    <property type="protein sequence ID" value="ASA21846.1"/>
    <property type="molecule type" value="Genomic_DNA"/>
</dbReference>
<proteinExistence type="predicted"/>
<dbReference type="OrthoDB" id="2490564at2"/>
<gene>
    <name evidence="1" type="ORF">B9T62_14310</name>
</gene>
<name>A0A2Z2K6M1_9BACL</name>
<dbReference type="RefSeq" id="WP_087915853.1">
    <property type="nucleotide sequence ID" value="NZ_CP021780.1"/>
</dbReference>
<evidence type="ECO:0000313" key="2">
    <source>
        <dbReference type="Proteomes" id="UP000249890"/>
    </source>
</evidence>
<dbReference type="Proteomes" id="UP000249890">
    <property type="component" value="Chromosome"/>
</dbReference>
<evidence type="ECO:0000313" key="1">
    <source>
        <dbReference type="EMBL" id="ASA21846.1"/>
    </source>
</evidence>
<reference evidence="1 2" key="1">
    <citation type="submission" date="2017-06" db="EMBL/GenBank/DDBJ databases">
        <title>Complete genome sequence of Paenibacillus donghaensis KCTC 13049T isolated from East Sea sediment, South Korea.</title>
        <authorList>
            <person name="Jung B.K."/>
            <person name="Hong S.-J."/>
            <person name="Shin J.-H."/>
        </authorList>
    </citation>
    <scope>NUCLEOTIDE SEQUENCE [LARGE SCALE GENOMIC DNA]</scope>
    <source>
        <strain evidence="1 2">KCTC 13049</strain>
    </source>
</reference>
<organism evidence="1 2">
    <name type="scientific">Paenibacillus donghaensis</name>
    <dbReference type="NCBI Taxonomy" id="414771"/>
    <lineage>
        <taxon>Bacteria</taxon>
        <taxon>Bacillati</taxon>
        <taxon>Bacillota</taxon>
        <taxon>Bacilli</taxon>
        <taxon>Bacillales</taxon>
        <taxon>Paenibacillaceae</taxon>
        <taxon>Paenibacillus</taxon>
    </lineage>
</organism>
<dbReference type="KEGG" id="pdh:B9T62_14310"/>
<protein>
    <submittedName>
        <fullName evidence="1">Uncharacterized protein</fullName>
    </submittedName>
</protein>
<dbReference type="SUPFAM" id="SSF82171">
    <property type="entry name" value="DPP6 N-terminal domain-like"/>
    <property type="match status" value="1"/>
</dbReference>
<keyword evidence="2" id="KW-1185">Reference proteome</keyword>
<dbReference type="InterPro" id="IPR011042">
    <property type="entry name" value="6-blade_b-propeller_TolB-like"/>
</dbReference>
<dbReference type="AlphaFoldDB" id="A0A2Z2K6M1"/>